<protein>
    <submittedName>
        <fullName evidence="1">Uncharacterized protein</fullName>
    </submittedName>
</protein>
<gene>
    <name evidence="1" type="ORF">BDK51DRAFT_25569</name>
</gene>
<organism evidence="1 2">
    <name type="scientific">Blyttiomyces helicus</name>
    <dbReference type="NCBI Taxonomy" id="388810"/>
    <lineage>
        <taxon>Eukaryota</taxon>
        <taxon>Fungi</taxon>
        <taxon>Fungi incertae sedis</taxon>
        <taxon>Chytridiomycota</taxon>
        <taxon>Chytridiomycota incertae sedis</taxon>
        <taxon>Chytridiomycetes</taxon>
        <taxon>Chytridiomycetes incertae sedis</taxon>
        <taxon>Blyttiomyces</taxon>
    </lineage>
</organism>
<accession>A0A4P9WF87</accession>
<dbReference type="EMBL" id="KZ995951">
    <property type="protein sequence ID" value="RKO89680.1"/>
    <property type="molecule type" value="Genomic_DNA"/>
</dbReference>
<keyword evidence="2" id="KW-1185">Reference proteome</keyword>
<sequence>MADVAELEKLVEGQQKQIAALLEGQQAQNQCYEALRNDLPVAICQINETLLEKATAAAKKALNNILARSSALSDHWTPKKRKGGCAETVRSMNENFRKLEDGICPKLLVNNCNNRNMHMKYMSNLKENMNRYLAIGESNKEYDSKVKISQDWEEISKTISSMVTKESLRERSLDYDAISQNALAQAIQEIDGKLRLIGGEVEKNQR</sequence>
<name>A0A4P9WF87_9FUNG</name>
<dbReference type="Proteomes" id="UP000269721">
    <property type="component" value="Unassembled WGS sequence"/>
</dbReference>
<evidence type="ECO:0000313" key="1">
    <source>
        <dbReference type="EMBL" id="RKO89680.1"/>
    </source>
</evidence>
<reference evidence="2" key="1">
    <citation type="journal article" date="2018" name="Nat. Microbiol.">
        <title>Leveraging single-cell genomics to expand the fungal tree of life.</title>
        <authorList>
            <person name="Ahrendt S.R."/>
            <person name="Quandt C.A."/>
            <person name="Ciobanu D."/>
            <person name="Clum A."/>
            <person name="Salamov A."/>
            <person name="Andreopoulos B."/>
            <person name="Cheng J.F."/>
            <person name="Woyke T."/>
            <person name="Pelin A."/>
            <person name="Henrissat B."/>
            <person name="Reynolds N.K."/>
            <person name="Benny G.L."/>
            <person name="Smith M.E."/>
            <person name="James T.Y."/>
            <person name="Grigoriev I.V."/>
        </authorList>
    </citation>
    <scope>NUCLEOTIDE SEQUENCE [LARGE SCALE GENOMIC DNA]</scope>
</reference>
<evidence type="ECO:0000313" key="2">
    <source>
        <dbReference type="Proteomes" id="UP000269721"/>
    </source>
</evidence>
<proteinExistence type="predicted"/>
<dbReference type="AlphaFoldDB" id="A0A4P9WF87"/>